<dbReference type="OrthoDB" id="8562860at2"/>
<name>A0A8B6X3C6_9BURK</name>
<evidence type="ECO:0000313" key="2">
    <source>
        <dbReference type="RefSeq" id="WP_028311130.1"/>
    </source>
</evidence>
<dbReference type="NCBIfam" id="TIGR03122">
    <property type="entry name" value="one_C_dehyd_C"/>
    <property type="match status" value="1"/>
</dbReference>
<dbReference type="PANTHER" id="PTHR39673:SF5">
    <property type="entry name" value="TUNGSTEN-CONTAINING FORMYLMETHANOFURAN DEHYDROGENASE 2 SUBUNIT C"/>
    <property type="match status" value="1"/>
</dbReference>
<dbReference type="InterPro" id="IPR017550">
    <property type="entry name" value="Formylmethanofuran_DH_suC"/>
</dbReference>
<dbReference type="EC" id="1.2.7.12" evidence="2"/>
<dbReference type="RefSeq" id="WP_028311130.1">
    <property type="nucleotide sequence ID" value="NZ_AXWS01000008.1"/>
</dbReference>
<organism evidence="1 2">
    <name type="scientific">Derxia gummosa DSM 723</name>
    <dbReference type="NCBI Taxonomy" id="1121388"/>
    <lineage>
        <taxon>Bacteria</taxon>
        <taxon>Pseudomonadati</taxon>
        <taxon>Pseudomonadota</taxon>
        <taxon>Betaproteobacteria</taxon>
        <taxon>Burkholderiales</taxon>
        <taxon>Alcaligenaceae</taxon>
        <taxon>Derxia</taxon>
    </lineage>
</organism>
<keyword evidence="1" id="KW-1185">Reference proteome</keyword>
<evidence type="ECO:0000313" key="1">
    <source>
        <dbReference type="Proteomes" id="UP000675920"/>
    </source>
</evidence>
<dbReference type="SUPFAM" id="SSF69336">
    <property type="entry name" value="Alpha subunit of glutamate synthase, C-terminal domain"/>
    <property type="match status" value="1"/>
</dbReference>
<dbReference type="GO" id="GO:0018493">
    <property type="term" value="F:formylmethanofuran dehydrogenase activity"/>
    <property type="evidence" value="ECO:0007669"/>
    <property type="project" value="UniProtKB-EC"/>
</dbReference>
<dbReference type="Proteomes" id="UP000675920">
    <property type="component" value="Unplaced"/>
</dbReference>
<sequence length="271" mass="27843">MSTIRLQLRAAPRLRVNLGGVLPSAELTVTALASRRVLHGHEAVALGDLFRIDEINGSGDAPALVFQGELARFDRIGAGLAAGRVAIEGDAGDYVGLQMTGGRIELDGSAGDLLGCEMAGGRIDVAGNAGDYVAGALPGSMDGMRGGDIIIGGNAGERLGDRMRRGTVAVHGDAGAFCGSRMVAGTIALAGAVGEHCGYGQRRGSLVFAGPAPAIPDTFVPAEYDHRVIWQLLARSLAKRGGRFATLPQRKPARHAGDVAAGGKGEWWIAA</sequence>
<dbReference type="PANTHER" id="PTHR39673">
    <property type="entry name" value="TUNGSTEN FORMYLMETHANOFURAN DEHYDROGENASE, SUBUNIT C (FWDC)"/>
    <property type="match status" value="1"/>
</dbReference>
<accession>A0A8B6X3C6</accession>
<dbReference type="GO" id="GO:0015948">
    <property type="term" value="P:methanogenesis"/>
    <property type="evidence" value="ECO:0007669"/>
    <property type="project" value="InterPro"/>
</dbReference>
<reference evidence="2" key="1">
    <citation type="journal article" date="1996" name="Eur. J. Biochem.">
        <title>The molybdenum formylmethanofuran dehydrogenase operon and the tungsten formylmethanofuran dehydrogenase operon from Methanobacterium thermoautotrophicum. Structures and transcriptional regulation.</title>
        <authorList>
            <person name="Hochheimer A."/>
            <person name="Linder D."/>
            <person name="Thauer R.K."/>
            <person name="Hedderich R."/>
        </authorList>
    </citation>
    <scope>NUCLEOTIDE SEQUENCE</scope>
</reference>
<proteinExistence type="predicted"/>
<dbReference type="AlphaFoldDB" id="A0A8B6X3C6"/>
<dbReference type="GO" id="GO:0046914">
    <property type="term" value="F:transition metal ion binding"/>
    <property type="evidence" value="ECO:0007669"/>
    <property type="project" value="InterPro"/>
</dbReference>
<dbReference type="InterPro" id="IPR036485">
    <property type="entry name" value="Glu_synth_asu_C_sf"/>
</dbReference>
<reference evidence="2" key="2">
    <citation type="submission" date="2025-08" db="UniProtKB">
        <authorList>
            <consortium name="RefSeq"/>
        </authorList>
    </citation>
    <scope>IDENTIFICATION</scope>
</reference>
<protein>
    <submittedName>
        <fullName evidence="2">Formylmethanofuran dehydrogenase subunit C</fullName>
        <ecNumber evidence="2">1.2.7.12</ecNumber>
    </submittedName>
</protein>
<dbReference type="Gene3D" id="2.160.20.60">
    <property type="entry name" value="Glutamate synthase, alpha subunit, C-terminal domain"/>
    <property type="match status" value="1"/>
</dbReference>